<dbReference type="InterPro" id="IPR005119">
    <property type="entry name" value="LysR_subst-bd"/>
</dbReference>
<evidence type="ECO:0000256" key="4">
    <source>
        <dbReference type="ARBA" id="ARBA00023163"/>
    </source>
</evidence>
<dbReference type="RefSeq" id="WP_066668642.1">
    <property type="nucleotide sequence ID" value="NZ_CP016171.1"/>
</dbReference>
<dbReference type="AlphaFoldDB" id="A0A193FUN3"/>
<dbReference type="PANTHER" id="PTHR30537">
    <property type="entry name" value="HTH-TYPE TRANSCRIPTIONAL REGULATOR"/>
    <property type="match status" value="1"/>
</dbReference>
<evidence type="ECO:0000256" key="2">
    <source>
        <dbReference type="ARBA" id="ARBA00023015"/>
    </source>
</evidence>
<dbReference type="Pfam" id="PF03466">
    <property type="entry name" value="LysR_substrate"/>
    <property type="match status" value="1"/>
</dbReference>
<evidence type="ECO:0000259" key="5">
    <source>
        <dbReference type="PROSITE" id="PS50931"/>
    </source>
</evidence>
<dbReference type="GO" id="GO:0006351">
    <property type="term" value="P:DNA-templated transcription"/>
    <property type="evidence" value="ECO:0007669"/>
    <property type="project" value="TreeGrafter"/>
</dbReference>
<sequence length="318" mass="35425">MIRVGDLSLFVRAAALGGFSDAAREVDLLPGQVSTAIQRLERDLGVRLFARSTRSLRLTAEGEAYLPHAQAALDSLRSGHEELHGQHRELRGVLQVAAPSDLGRNVLLPWFATFRRPYPHLTLKLFFSDRVTDVFRDPVDVAIRYTPSDDASYIALPLALNNRRVLVASPEYLARRGVPAGLDDLGSHDCLLYLLSSRLYDKWTFHDGEHKLTATVRGTVHSDDGDVVHRLALAGEGIAYKSWLDVSDDVRMGKLHLLLPHLAGEAAPLHFVYPHRRQYSPALQELYRLLRDRCEAVAATLPAPQPQPTASARARRRS</sequence>
<dbReference type="CDD" id="cd08422">
    <property type="entry name" value="PBP2_CrgA_like"/>
    <property type="match status" value="1"/>
</dbReference>
<feature type="domain" description="HTH lysR-type" evidence="5">
    <location>
        <begin position="2"/>
        <end position="59"/>
    </location>
</feature>
<dbReference type="InterPro" id="IPR036390">
    <property type="entry name" value="WH_DNA-bd_sf"/>
</dbReference>
<organism evidence="6 7">
    <name type="scientific">Bordetella bronchialis</name>
    <dbReference type="NCBI Taxonomy" id="463025"/>
    <lineage>
        <taxon>Bacteria</taxon>
        <taxon>Pseudomonadati</taxon>
        <taxon>Pseudomonadota</taxon>
        <taxon>Betaproteobacteria</taxon>
        <taxon>Burkholderiales</taxon>
        <taxon>Alcaligenaceae</taxon>
        <taxon>Bordetella</taxon>
    </lineage>
</organism>
<name>A0A193FUN3_9BORD</name>
<dbReference type="SUPFAM" id="SSF46785">
    <property type="entry name" value="Winged helix' DNA-binding domain"/>
    <property type="match status" value="1"/>
</dbReference>
<dbReference type="Gene3D" id="3.40.190.290">
    <property type="match status" value="1"/>
</dbReference>
<dbReference type="EMBL" id="CP016171">
    <property type="protein sequence ID" value="ANN71048.1"/>
    <property type="molecule type" value="Genomic_DNA"/>
</dbReference>
<proteinExistence type="inferred from homology"/>
<keyword evidence="3" id="KW-0238">DNA-binding</keyword>
<dbReference type="Proteomes" id="UP000092213">
    <property type="component" value="Chromosome"/>
</dbReference>
<dbReference type="GO" id="GO:0043565">
    <property type="term" value="F:sequence-specific DNA binding"/>
    <property type="evidence" value="ECO:0007669"/>
    <property type="project" value="TreeGrafter"/>
</dbReference>
<dbReference type="Pfam" id="PF00126">
    <property type="entry name" value="HTH_1"/>
    <property type="match status" value="1"/>
</dbReference>
<reference evidence="6 7" key="1">
    <citation type="submission" date="2016-06" db="EMBL/GenBank/DDBJ databases">
        <title>Complete genome sequences of Bordetella bronchialis and Bordetella flabilis.</title>
        <authorList>
            <person name="LiPuma J.J."/>
            <person name="Spilker T."/>
        </authorList>
    </citation>
    <scope>NUCLEOTIDE SEQUENCE [LARGE SCALE GENOMIC DNA]</scope>
    <source>
        <strain evidence="6 7">AU17976</strain>
    </source>
</reference>
<evidence type="ECO:0000313" key="6">
    <source>
        <dbReference type="EMBL" id="ANN71048.1"/>
    </source>
</evidence>
<comment type="similarity">
    <text evidence="1">Belongs to the LysR transcriptional regulatory family.</text>
</comment>
<keyword evidence="2" id="KW-0805">Transcription regulation</keyword>
<gene>
    <name evidence="6" type="ORF">BAU08_06605</name>
</gene>
<dbReference type="InterPro" id="IPR058163">
    <property type="entry name" value="LysR-type_TF_proteobact-type"/>
</dbReference>
<dbReference type="FunFam" id="1.10.10.10:FF:000001">
    <property type="entry name" value="LysR family transcriptional regulator"/>
    <property type="match status" value="1"/>
</dbReference>
<dbReference type="STRING" id="463025.BAU08_06605"/>
<keyword evidence="4" id="KW-0804">Transcription</keyword>
<evidence type="ECO:0000313" key="7">
    <source>
        <dbReference type="Proteomes" id="UP000092213"/>
    </source>
</evidence>
<dbReference type="FunFam" id="3.40.190.290:FF:000001">
    <property type="entry name" value="Transcriptional regulator, LysR family"/>
    <property type="match status" value="1"/>
</dbReference>
<protein>
    <submittedName>
        <fullName evidence="6">LysR family transcriptional regulator</fullName>
    </submittedName>
</protein>
<dbReference type="Gene3D" id="1.10.10.10">
    <property type="entry name" value="Winged helix-like DNA-binding domain superfamily/Winged helix DNA-binding domain"/>
    <property type="match status" value="1"/>
</dbReference>
<evidence type="ECO:0000256" key="1">
    <source>
        <dbReference type="ARBA" id="ARBA00009437"/>
    </source>
</evidence>
<dbReference type="PROSITE" id="PS50931">
    <property type="entry name" value="HTH_LYSR"/>
    <property type="match status" value="1"/>
</dbReference>
<dbReference type="PANTHER" id="PTHR30537:SF21">
    <property type="entry name" value="HTH-TYPE TRANSCRIPTIONAL REGULATOR SINR-RELATED"/>
    <property type="match status" value="1"/>
</dbReference>
<dbReference type="InterPro" id="IPR036388">
    <property type="entry name" value="WH-like_DNA-bd_sf"/>
</dbReference>
<dbReference type="SUPFAM" id="SSF53850">
    <property type="entry name" value="Periplasmic binding protein-like II"/>
    <property type="match status" value="1"/>
</dbReference>
<dbReference type="InterPro" id="IPR000847">
    <property type="entry name" value="LysR_HTH_N"/>
</dbReference>
<dbReference type="GO" id="GO:0003700">
    <property type="term" value="F:DNA-binding transcription factor activity"/>
    <property type="evidence" value="ECO:0007669"/>
    <property type="project" value="InterPro"/>
</dbReference>
<accession>A0A193FUN3</accession>
<evidence type="ECO:0000256" key="3">
    <source>
        <dbReference type="ARBA" id="ARBA00023125"/>
    </source>
</evidence>